<protein>
    <submittedName>
        <fullName evidence="2">Uncharacterized protein</fullName>
    </submittedName>
</protein>
<sequence>MTPLGTPVNGDSLLRSISGEDRPRMRMGKQTVRHNTIPLTSNAGVSKTKKRDRSTGRGSKPVMTLEEKIRDAVTQHAAMLLEYGELLTTHNALKGTPEASTDFAIPGGSSQIYNNEGVGIADEARLDAISNSTFQLTGMISLKKLQNDVLEQARRKRLGQGYC</sequence>
<reference evidence="2" key="1">
    <citation type="submission" date="2013-07" db="EMBL/GenBank/DDBJ databases">
        <title>The Genome Sequence of Cryptococcus bestiolae CBS10118.</title>
        <authorList>
            <consortium name="The Broad Institute Genome Sequencing Platform"/>
            <person name="Cuomo C."/>
            <person name="Litvintseva A."/>
            <person name="Chen Y."/>
            <person name="Heitman J."/>
            <person name="Sun S."/>
            <person name="Springer D."/>
            <person name="Dromer F."/>
            <person name="Young S.K."/>
            <person name="Zeng Q."/>
            <person name="Gargeya S."/>
            <person name="Fitzgerald M."/>
            <person name="Abouelleil A."/>
            <person name="Alvarado L."/>
            <person name="Berlin A.M."/>
            <person name="Chapman S.B."/>
            <person name="Dewar J."/>
            <person name="Goldberg J."/>
            <person name="Griggs A."/>
            <person name="Gujja S."/>
            <person name="Hansen M."/>
            <person name="Howarth C."/>
            <person name="Imamovic A."/>
            <person name="Larimer J."/>
            <person name="McCowan C."/>
            <person name="Murphy C."/>
            <person name="Pearson M."/>
            <person name="Priest M."/>
            <person name="Roberts A."/>
            <person name="Saif S."/>
            <person name="Shea T."/>
            <person name="Sykes S."/>
            <person name="Wortman J."/>
            <person name="Nusbaum C."/>
            <person name="Birren B."/>
        </authorList>
    </citation>
    <scope>NUCLEOTIDE SEQUENCE [LARGE SCALE GENOMIC DNA]</scope>
    <source>
        <strain evidence="2">CBS 10118</strain>
    </source>
</reference>
<reference evidence="2" key="3">
    <citation type="submission" date="2014-01" db="EMBL/GenBank/DDBJ databases">
        <title>Evolution of pathogenesis and genome organization in the Tremellales.</title>
        <authorList>
            <person name="Cuomo C."/>
            <person name="Litvintseva A."/>
            <person name="Heitman J."/>
            <person name="Chen Y."/>
            <person name="Sun S."/>
            <person name="Springer D."/>
            <person name="Dromer F."/>
            <person name="Young S."/>
            <person name="Zeng Q."/>
            <person name="Chapman S."/>
            <person name="Gujja S."/>
            <person name="Saif S."/>
            <person name="Birren B."/>
        </authorList>
    </citation>
    <scope>NUCLEOTIDE SEQUENCE</scope>
    <source>
        <strain evidence="2">CBS 10118</strain>
    </source>
</reference>
<dbReference type="RefSeq" id="XP_019051238.1">
    <property type="nucleotide sequence ID" value="XM_019188360.1"/>
</dbReference>
<evidence type="ECO:0000313" key="4">
    <source>
        <dbReference type="Proteomes" id="UP000092730"/>
    </source>
</evidence>
<evidence type="ECO:0000313" key="2">
    <source>
        <dbReference type="EMBL" id="OCF30168.1"/>
    </source>
</evidence>
<dbReference type="KEGG" id="kbi:30206086"/>
<dbReference type="VEuPathDB" id="FungiDB:I302_01687"/>
<evidence type="ECO:0000313" key="3">
    <source>
        <dbReference type="EMBL" id="WVW81000.1"/>
    </source>
</evidence>
<reference evidence="3" key="2">
    <citation type="submission" date="2013-07" db="EMBL/GenBank/DDBJ databases">
        <authorList>
            <consortium name="The Broad Institute Genome Sequencing Platform"/>
            <person name="Cuomo C."/>
            <person name="Litvintseva A."/>
            <person name="Chen Y."/>
            <person name="Heitman J."/>
            <person name="Sun S."/>
            <person name="Springer D."/>
            <person name="Dromer F."/>
            <person name="Young S.K."/>
            <person name="Zeng Q."/>
            <person name="Gargeya S."/>
            <person name="Fitzgerald M."/>
            <person name="Abouelleil A."/>
            <person name="Alvarado L."/>
            <person name="Berlin A.M."/>
            <person name="Chapman S.B."/>
            <person name="Dewar J."/>
            <person name="Goldberg J."/>
            <person name="Griggs A."/>
            <person name="Gujja S."/>
            <person name="Hansen M."/>
            <person name="Howarth C."/>
            <person name="Imamovic A."/>
            <person name="Larimer J."/>
            <person name="McCowan C."/>
            <person name="Murphy C."/>
            <person name="Pearson M."/>
            <person name="Priest M."/>
            <person name="Roberts A."/>
            <person name="Saif S."/>
            <person name="Shea T."/>
            <person name="Sykes S."/>
            <person name="Wortman J."/>
            <person name="Nusbaum C."/>
            <person name="Birren B."/>
        </authorList>
    </citation>
    <scope>NUCLEOTIDE SEQUENCE</scope>
    <source>
        <strain evidence="3">CBS 10118</strain>
    </source>
</reference>
<dbReference type="GeneID" id="30206086"/>
<accession>A0A1B9GGS1</accession>
<name>A0A1B9GGS1_9TREE</name>
<dbReference type="Proteomes" id="UP000092730">
    <property type="component" value="Chromosome 1"/>
</dbReference>
<feature type="compositionally biased region" description="Polar residues" evidence="1">
    <location>
        <begin position="33"/>
        <end position="45"/>
    </location>
</feature>
<gene>
    <name evidence="2" type="ORF">I302_01687</name>
    <name evidence="3" type="ORF">I302_102991</name>
</gene>
<dbReference type="AlphaFoldDB" id="A0A1B9GGS1"/>
<reference evidence="3" key="4">
    <citation type="submission" date="2024-02" db="EMBL/GenBank/DDBJ databases">
        <title>Comparative genomics of Cryptococcus and Kwoniella reveals pathogenesis evolution and contrasting modes of karyotype evolution via chromosome fusion or intercentromeric recombination.</title>
        <authorList>
            <person name="Coelho M.A."/>
            <person name="David-Palma M."/>
            <person name="Shea T."/>
            <person name="Bowers K."/>
            <person name="McGinley-Smith S."/>
            <person name="Mohammad A.W."/>
            <person name="Gnirke A."/>
            <person name="Yurkov A.M."/>
            <person name="Nowrousian M."/>
            <person name="Sun S."/>
            <person name="Cuomo C.A."/>
            <person name="Heitman J."/>
        </authorList>
    </citation>
    <scope>NUCLEOTIDE SEQUENCE</scope>
    <source>
        <strain evidence="3">CBS 10118</strain>
    </source>
</reference>
<evidence type="ECO:0000256" key="1">
    <source>
        <dbReference type="SAM" id="MobiDB-lite"/>
    </source>
</evidence>
<organism evidence="2">
    <name type="scientific">Kwoniella bestiolae CBS 10118</name>
    <dbReference type="NCBI Taxonomy" id="1296100"/>
    <lineage>
        <taxon>Eukaryota</taxon>
        <taxon>Fungi</taxon>
        <taxon>Dikarya</taxon>
        <taxon>Basidiomycota</taxon>
        <taxon>Agaricomycotina</taxon>
        <taxon>Tremellomycetes</taxon>
        <taxon>Tremellales</taxon>
        <taxon>Cryptococcaceae</taxon>
        <taxon>Kwoniella</taxon>
    </lineage>
</organism>
<dbReference type="EMBL" id="CP144541">
    <property type="protein sequence ID" value="WVW81000.1"/>
    <property type="molecule type" value="Genomic_DNA"/>
</dbReference>
<proteinExistence type="predicted"/>
<feature type="region of interest" description="Disordered" evidence="1">
    <location>
        <begin position="1"/>
        <end position="61"/>
    </location>
</feature>
<keyword evidence="4" id="KW-1185">Reference proteome</keyword>
<dbReference type="EMBL" id="KI894018">
    <property type="protein sequence ID" value="OCF30168.1"/>
    <property type="molecule type" value="Genomic_DNA"/>
</dbReference>